<keyword evidence="1" id="KW-0732">Signal</keyword>
<evidence type="ECO:0000313" key="2">
    <source>
        <dbReference type="EMBL" id="KAJ8716746.1"/>
    </source>
</evidence>
<proteinExistence type="predicted"/>
<dbReference type="InterPro" id="IPR010562">
    <property type="entry name" value="Haemolymph_juvenile_hormone-bd"/>
</dbReference>
<dbReference type="Proteomes" id="UP001231518">
    <property type="component" value="Chromosome 14"/>
</dbReference>
<evidence type="ECO:0000256" key="1">
    <source>
        <dbReference type="SAM" id="SignalP"/>
    </source>
</evidence>
<feature type="chain" id="PRO_5042185087" evidence="1">
    <location>
        <begin position="20"/>
        <end position="238"/>
    </location>
</feature>
<sequence length="238" mass="26243">MYSRYSFLVLALSVVYSNAKLAPFIQKCKAEDSKCLKETAQNAIPIFANGIPELGVQKLDPFTMKSLDASTPGLKLKLWDITGTGLKDCVAKKVQRDEGKSKITVKLQCSVDFKGKYDMSGQLLVLPIQGNGNAHVVLNKVVILADVDLSDNIGKDGEKHWTIKSWKHSYDLKDKSTIELENLFNGNEVLGRAARELIASSSNEIVKEVGPPIVKAIIAKIIENIENFFKHVPASELE</sequence>
<evidence type="ECO:0000313" key="3">
    <source>
        <dbReference type="Proteomes" id="UP001231518"/>
    </source>
</evidence>
<accession>A0AAD7YIJ8</accession>
<dbReference type="EMBL" id="JARGEI010000017">
    <property type="protein sequence ID" value="KAJ8716746.1"/>
    <property type="molecule type" value="Genomic_DNA"/>
</dbReference>
<dbReference type="Gene3D" id="3.15.10.30">
    <property type="entry name" value="Haemolymph juvenile hormone binding protein"/>
    <property type="match status" value="1"/>
</dbReference>
<dbReference type="AlphaFoldDB" id="A0AAD7YIJ8"/>
<comment type="caution">
    <text evidence="2">The sequence shown here is derived from an EMBL/GenBank/DDBJ whole genome shotgun (WGS) entry which is preliminary data.</text>
</comment>
<reference evidence="2" key="1">
    <citation type="submission" date="2023-03" db="EMBL/GenBank/DDBJ databases">
        <title>Chromosome-level genomes of two armyworms, Mythimna separata and Mythimna loreyi, provide insights into the biosynthesis and reception of sex pheromones.</title>
        <authorList>
            <person name="Zhao H."/>
        </authorList>
    </citation>
    <scope>NUCLEOTIDE SEQUENCE</scope>
    <source>
        <strain evidence="2">BeijingLab</strain>
        <tissue evidence="2">Pupa</tissue>
    </source>
</reference>
<organism evidence="2 3">
    <name type="scientific">Mythimna separata</name>
    <name type="common">Oriental armyworm</name>
    <name type="synonym">Pseudaletia separata</name>
    <dbReference type="NCBI Taxonomy" id="271217"/>
    <lineage>
        <taxon>Eukaryota</taxon>
        <taxon>Metazoa</taxon>
        <taxon>Ecdysozoa</taxon>
        <taxon>Arthropoda</taxon>
        <taxon>Hexapoda</taxon>
        <taxon>Insecta</taxon>
        <taxon>Pterygota</taxon>
        <taxon>Neoptera</taxon>
        <taxon>Endopterygota</taxon>
        <taxon>Lepidoptera</taxon>
        <taxon>Glossata</taxon>
        <taxon>Ditrysia</taxon>
        <taxon>Noctuoidea</taxon>
        <taxon>Noctuidae</taxon>
        <taxon>Noctuinae</taxon>
        <taxon>Hadenini</taxon>
        <taxon>Mythimna</taxon>
    </lineage>
</organism>
<dbReference type="InterPro" id="IPR038606">
    <property type="entry name" value="To_sf"/>
</dbReference>
<protein>
    <submittedName>
        <fullName evidence="2">Uncharacterized protein</fullName>
    </submittedName>
</protein>
<dbReference type="PANTHER" id="PTHR11008">
    <property type="entry name" value="PROTEIN TAKEOUT-LIKE PROTEIN"/>
    <property type="match status" value="1"/>
</dbReference>
<dbReference type="Pfam" id="PF06585">
    <property type="entry name" value="JHBP"/>
    <property type="match status" value="1"/>
</dbReference>
<name>A0AAD7YIJ8_MYTSE</name>
<dbReference type="PANTHER" id="PTHR11008:SF32">
    <property type="entry name" value="CIRCADIAN CLOCK-CONTROLLED PROTEIN DAYWAKE-RELATED"/>
    <property type="match status" value="1"/>
</dbReference>
<gene>
    <name evidence="2" type="ORF">PYW07_003373</name>
</gene>
<feature type="signal peptide" evidence="1">
    <location>
        <begin position="1"/>
        <end position="19"/>
    </location>
</feature>
<keyword evidence="3" id="KW-1185">Reference proteome</keyword>
<dbReference type="GO" id="GO:0005615">
    <property type="term" value="C:extracellular space"/>
    <property type="evidence" value="ECO:0007669"/>
    <property type="project" value="TreeGrafter"/>
</dbReference>
<dbReference type="SMART" id="SM00700">
    <property type="entry name" value="JHBP"/>
    <property type="match status" value="1"/>
</dbReference>